<dbReference type="SUPFAM" id="SSF55021">
    <property type="entry name" value="ACT-like"/>
    <property type="match status" value="2"/>
</dbReference>
<dbReference type="InterPro" id="IPR016540">
    <property type="entry name" value="UCP008459"/>
</dbReference>
<dbReference type="PANTHER" id="PTHR31131">
    <property type="entry name" value="CHROMOSOME 1, WHOLE GENOME SHOTGUN SEQUENCE"/>
    <property type="match status" value="1"/>
</dbReference>
<dbReference type="PANTHER" id="PTHR31131:SF6">
    <property type="entry name" value="CASTOR ACT DOMAIN-CONTAINING PROTEIN"/>
    <property type="match status" value="1"/>
</dbReference>
<evidence type="ECO:0000313" key="2">
    <source>
        <dbReference type="EMBL" id="AIE83416.1"/>
    </source>
</evidence>
<dbReference type="Gene3D" id="3.30.2130.10">
    <property type="entry name" value="VC0802-like"/>
    <property type="match status" value="1"/>
</dbReference>
<dbReference type="KEGG" id="fgi:OP10G_0048"/>
<dbReference type="InterPro" id="IPR045865">
    <property type="entry name" value="ACT-like_dom_sf"/>
</dbReference>
<protein>
    <recommendedName>
        <fullName evidence="1">CASTOR ACT domain-containing protein</fullName>
    </recommendedName>
</protein>
<dbReference type="EMBL" id="CP007139">
    <property type="protein sequence ID" value="AIE83416.1"/>
    <property type="molecule type" value="Genomic_DNA"/>
</dbReference>
<dbReference type="OrthoDB" id="5615858at2"/>
<dbReference type="InterPro" id="IPR027795">
    <property type="entry name" value="CASTOR_ACT_dom"/>
</dbReference>
<evidence type="ECO:0000259" key="1">
    <source>
        <dbReference type="Pfam" id="PF13840"/>
    </source>
</evidence>
<name>A0A068NIQ9_FIMGI</name>
<gene>
    <name evidence="2" type="ORF">OP10G_0048</name>
</gene>
<dbReference type="AlphaFoldDB" id="A0A068NIQ9"/>
<dbReference type="PIRSF" id="PIRSF008459">
    <property type="entry name" value="UCP008459"/>
    <property type="match status" value="1"/>
</dbReference>
<dbReference type="HOGENOM" id="CLU_130568_0_0_0"/>
<dbReference type="eggNOG" id="COG3603">
    <property type="taxonomic scope" value="Bacteria"/>
</dbReference>
<accession>A0A068NIQ9</accession>
<evidence type="ECO:0000313" key="3">
    <source>
        <dbReference type="Proteomes" id="UP000027982"/>
    </source>
</evidence>
<dbReference type="Pfam" id="PF13840">
    <property type="entry name" value="ACT_7"/>
    <property type="match status" value="1"/>
</dbReference>
<dbReference type="STRING" id="661478.OP10G_0048"/>
<sequence length="128" mass="13864">MTDGVDFRVLEGRFALVKLPSGSEVPPCPPNAEIWSVTVTEDEVSLVCPEGDAPTDPDEYIERSWRCIKVSGPLDFQLKGILVSLLEPLASAGVSVFALSTYFTDYILVKEHALKTAIEALTAAGHRS</sequence>
<keyword evidence="3" id="KW-1185">Reference proteome</keyword>
<organism evidence="2 3">
    <name type="scientific">Fimbriimonas ginsengisoli Gsoil 348</name>
    <dbReference type="NCBI Taxonomy" id="661478"/>
    <lineage>
        <taxon>Bacteria</taxon>
        <taxon>Bacillati</taxon>
        <taxon>Armatimonadota</taxon>
        <taxon>Fimbriimonadia</taxon>
        <taxon>Fimbriimonadales</taxon>
        <taxon>Fimbriimonadaceae</taxon>
        <taxon>Fimbriimonas</taxon>
    </lineage>
</organism>
<dbReference type="InterPro" id="IPR051719">
    <property type="entry name" value="CASTOR_mTORC1"/>
</dbReference>
<dbReference type="RefSeq" id="WP_025227904.1">
    <property type="nucleotide sequence ID" value="NZ_CP007139.1"/>
</dbReference>
<dbReference type="Proteomes" id="UP000027982">
    <property type="component" value="Chromosome"/>
</dbReference>
<feature type="domain" description="CASTOR ACT" evidence="1">
    <location>
        <begin position="61"/>
        <end position="122"/>
    </location>
</feature>
<proteinExistence type="predicted"/>
<reference evidence="2 3" key="1">
    <citation type="journal article" date="2014" name="PLoS ONE">
        <title>The first complete genome sequence of the class fimbriimonadia in the phylum armatimonadetes.</title>
        <authorList>
            <person name="Hu Z.Y."/>
            <person name="Wang Y.Z."/>
            <person name="Im W.T."/>
            <person name="Wang S.Y."/>
            <person name="Zhao G.P."/>
            <person name="Zheng H.J."/>
            <person name="Quan Z.X."/>
        </authorList>
    </citation>
    <scope>NUCLEOTIDE SEQUENCE [LARGE SCALE GENOMIC DNA]</scope>
    <source>
        <strain evidence="2">Gsoil 348</strain>
    </source>
</reference>